<gene>
    <name evidence="1" type="ORF">CLV91_1673</name>
</gene>
<dbReference type="PANTHER" id="PTHR38471:SF2">
    <property type="entry name" value="FOUR HELIX BUNDLE PROTEIN"/>
    <property type="match status" value="1"/>
</dbReference>
<evidence type="ECO:0000313" key="2">
    <source>
        <dbReference type="Proteomes" id="UP000269412"/>
    </source>
</evidence>
<dbReference type="AlphaFoldDB" id="A0A495E8H8"/>
<comment type="caution">
    <text evidence="1">The sequence shown here is derived from an EMBL/GenBank/DDBJ whole genome shotgun (WGS) entry which is preliminary data.</text>
</comment>
<name>A0A495E8H8_9FLAO</name>
<protein>
    <submittedName>
        <fullName evidence="1">Four helix bundle protein</fullName>
    </submittedName>
</protein>
<proteinExistence type="predicted"/>
<dbReference type="Proteomes" id="UP000269412">
    <property type="component" value="Unassembled WGS sequence"/>
</dbReference>
<dbReference type="Gene3D" id="1.20.1440.60">
    <property type="entry name" value="23S rRNA-intervening sequence"/>
    <property type="match status" value="1"/>
</dbReference>
<accession>A0A495E8H8</accession>
<dbReference type="CDD" id="cd16377">
    <property type="entry name" value="23S_rRNA_IVP_like"/>
    <property type="match status" value="1"/>
</dbReference>
<dbReference type="PANTHER" id="PTHR38471">
    <property type="entry name" value="FOUR HELIX BUNDLE PROTEIN"/>
    <property type="match status" value="1"/>
</dbReference>
<reference evidence="1 2" key="1">
    <citation type="submission" date="2018-10" db="EMBL/GenBank/DDBJ databases">
        <title>Genomic Encyclopedia of Archaeal and Bacterial Type Strains, Phase II (KMG-II): from individual species to whole genera.</title>
        <authorList>
            <person name="Goeker M."/>
        </authorList>
    </citation>
    <scope>NUCLEOTIDE SEQUENCE [LARGE SCALE GENOMIC DNA]</scope>
    <source>
        <strain evidence="1 2">DSM 25230</strain>
    </source>
</reference>
<organism evidence="1 2">
    <name type="scientific">Maribacter vaceletii</name>
    <dbReference type="NCBI Taxonomy" id="1206816"/>
    <lineage>
        <taxon>Bacteria</taxon>
        <taxon>Pseudomonadati</taxon>
        <taxon>Bacteroidota</taxon>
        <taxon>Flavobacteriia</taxon>
        <taxon>Flavobacteriales</taxon>
        <taxon>Flavobacteriaceae</taxon>
        <taxon>Maribacter</taxon>
    </lineage>
</organism>
<dbReference type="OrthoDB" id="9811959at2"/>
<evidence type="ECO:0000313" key="1">
    <source>
        <dbReference type="EMBL" id="RKR12961.1"/>
    </source>
</evidence>
<dbReference type="RefSeq" id="WP_121066249.1">
    <property type="nucleotide sequence ID" value="NZ_RBIQ01000008.1"/>
</dbReference>
<dbReference type="InterPro" id="IPR036583">
    <property type="entry name" value="23S_rRNA_IVS_sf"/>
</dbReference>
<dbReference type="InterPro" id="IPR012657">
    <property type="entry name" value="23S_rRNA-intervening_sequence"/>
</dbReference>
<keyword evidence="2" id="KW-1185">Reference proteome</keyword>
<dbReference type="NCBIfam" id="TIGR02436">
    <property type="entry name" value="four helix bundle protein"/>
    <property type="match status" value="1"/>
</dbReference>
<dbReference type="SUPFAM" id="SSF158446">
    <property type="entry name" value="IVS-encoded protein-like"/>
    <property type="match status" value="1"/>
</dbReference>
<dbReference type="EMBL" id="RBIQ01000008">
    <property type="protein sequence ID" value="RKR12961.1"/>
    <property type="molecule type" value="Genomic_DNA"/>
</dbReference>
<sequence length="116" mass="13405">MNKYQDLKIWQKAMNLVEQIYNLMKTLPEEEKFGLISQMKRCSVSIPSNIAEGAGRNSNKEFKRFLSIANGSTSELETQLLLIQRLNYADNSQVIDLLELCVEIKRMNYSLQKSLN</sequence>
<dbReference type="Pfam" id="PF05635">
    <property type="entry name" value="23S_rRNA_IVP"/>
    <property type="match status" value="1"/>
</dbReference>